<gene>
    <name evidence="3" type="ORF">SAMN05444145_104297</name>
</gene>
<dbReference type="SUPFAM" id="SSF49265">
    <property type="entry name" value="Fibronectin type III"/>
    <property type="match status" value="1"/>
</dbReference>
<reference evidence="3 4" key="1">
    <citation type="submission" date="2016-10" db="EMBL/GenBank/DDBJ databases">
        <authorList>
            <person name="de Groot N.N."/>
        </authorList>
    </citation>
    <scope>NUCLEOTIDE SEQUENCE [LARGE SCALE GENOMIC DNA]</scope>
    <source>
        <strain evidence="3 4">DSM 25383</strain>
    </source>
</reference>
<evidence type="ECO:0000313" key="4">
    <source>
        <dbReference type="Proteomes" id="UP000183253"/>
    </source>
</evidence>
<dbReference type="InterPro" id="IPR013783">
    <property type="entry name" value="Ig-like_fold"/>
</dbReference>
<dbReference type="PROSITE" id="PS51257">
    <property type="entry name" value="PROKAR_LIPOPROTEIN"/>
    <property type="match status" value="1"/>
</dbReference>
<keyword evidence="1" id="KW-0732">Signal</keyword>
<evidence type="ECO:0000256" key="1">
    <source>
        <dbReference type="SAM" id="SignalP"/>
    </source>
</evidence>
<accession>A0A1H4CFU1</accession>
<dbReference type="Pfam" id="PF13004">
    <property type="entry name" value="BACON"/>
    <property type="match status" value="1"/>
</dbReference>
<proteinExistence type="predicted"/>
<name>A0A1H4CFU1_9BACT</name>
<feature type="chain" id="PRO_5010343563" evidence="1">
    <location>
        <begin position="25"/>
        <end position="1086"/>
    </location>
</feature>
<dbReference type="EMBL" id="FNRI01000004">
    <property type="protein sequence ID" value="SEA59193.1"/>
    <property type="molecule type" value="Genomic_DNA"/>
</dbReference>
<dbReference type="Gene3D" id="2.60.40.10">
    <property type="entry name" value="Immunoglobulins"/>
    <property type="match status" value="3"/>
</dbReference>
<dbReference type="Proteomes" id="UP000183253">
    <property type="component" value="Unassembled WGS sequence"/>
</dbReference>
<feature type="signal peptide" evidence="1">
    <location>
        <begin position="1"/>
        <end position="24"/>
    </location>
</feature>
<dbReference type="PROSITE" id="PS50853">
    <property type="entry name" value="FN3"/>
    <property type="match status" value="1"/>
</dbReference>
<dbReference type="AlphaFoldDB" id="A0A1H4CFU1"/>
<dbReference type="InterPro" id="IPR003961">
    <property type="entry name" value="FN3_dom"/>
</dbReference>
<dbReference type="OrthoDB" id="1001028at2"/>
<dbReference type="CDD" id="cd14948">
    <property type="entry name" value="BACON"/>
    <property type="match status" value="2"/>
</dbReference>
<dbReference type="Pfam" id="PF19190">
    <property type="entry name" value="BACON_2"/>
    <property type="match status" value="1"/>
</dbReference>
<evidence type="ECO:0000259" key="2">
    <source>
        <dbReference type="PROSITE" id="PS50853"/>
    </source>
</evidence>
<organism evidence="3 4">
    <name type="scientific">Alistipes timonensis JC136</name>
    <dbReference type="NCBI Taxonomy" id="1033731"/>
    <lineage>
        <taxon>Bacteria</taxon>
        <taxon>Pseudomonadati</taxon>
        <taxon>Bacteroidota</taxon>
        <taxon>Bacteroidia</taxon>
        <taxon>Bacteroidales</taxon>
        <taxon>Rikenellaceae</taxon>
        <taxon>Alistipes</taxon>
    </lineage>
</organism>
<feature type="domain" description="Fibronectin type-III" evidence="2">
    <location>
        <begin position="593"/>
        <end position="693"/>
    </location>
</feature>
<keyword evidence="4" id="KW-1185">Reference proteome</keyword>
<protein>
    <submittedName>
        <fullName evidence="3">Putative binding domain-containing protein, N-terminal</fullName>
    </submittedName>
</protein>
<dbReference type="InterPro" id="IPR024361">
    <property type="entry name" value="BACON"/>
</dbReference>
<dbReference type="RefSeq" id="WP_010262728.1">
    <property type="nucleotide sequence ID" value="NZ_CAEG01000011.1"/>
</dbReference>
<dbReference type="STRING" id="1033731.SAMN05444145_104297"/>
<evidence type="ECO:0000313" key="3">
    <source>
        <dbReference type="EMBL" id="SEA59193.1"/>
    </source>
</evidence>
<dbReference type="SMART" id="SM00060">
    <property type="entry name" value="FN3"/>
    <property type="match status" value="1"/>
</dbReference>
<sequence>MKKLQTYLSGIVAVLLLAALGACADDDKTLSDVYLETDASYYSANARGLTYNGEEVVIHIQSNTYWMVTYDKGTGLEEPWFTLAQEAGNGSADLTVTVQRNDGNARSAELKLVTNRNVSTTVTLSQAGIGELVYFYGDDFGTGGAGASVAEFDGWNLRGMGVDETYYDGQNATLDAGSPSTTYDGASGGNNVLLGDDGWFTLGGIATKGDYNFIFSFGVSNDTKAPSADELKLCISQDRAQWTPVEYTLPASATEAGKWSMVRIPFFIKEDCPAVFFRFESASAGYRIDDPALEEGDGTGETITFLEDVVNYIRTVLWEDDFAWANNAAYVKSDAWTGSDGTRIDKWSNYPSSTNGWTIESGRATSYPRSAGSASATGFLKSGWADGGAGLFSPKLEAIGSEARDVTVELTLASWTLNNKPDNDQLCIRVLGGGTVGNASNTEQVFSVGSWNEWTVHEFEIFGATAATQIYIGSTAEANNRWFIDRFRLIYITEKPGDFEPELTTDPESLEFVTAGEDKPVKVTANAAWSVRSEAAWLSFAPEGGDAGTSTVTITAGRNQTGAERPATVEFLIDGEVIATLGVKQSGEEIQYAPSPLNLTELDASATVLTFGWDEPAEATHKYRAALFTDKEGEPVQQSPEFTLDAKFPAPIFTFGGLEPSTTYQLAVQTISTTDGVEDSPYVFLESRTTAAQTAAPGALVSIRFDRLKWCGDHLLKAYGLRPASVGGTIAPDAVADALTNANTGGSSDVFNTHSDAFRADRGVSGWYGLRAYEYPGYIKLGTASKAGFLVTPKLSGLSQPTDVRISFRLGNWNEPNADGSVFTVDKAVIRVGIVPENVTDANLKSYADGYTLTTNIPFTADEAPVSATPQTWTDVSFEVPAVKPTDRLIIYATVDGTEKGGKARYEVDDIEVVPSSVKPVTVVFEDTFDWVNTSVDWANKLEAYKDNWAVFDGRVYAKYHCLQFGTGSYEAGITTHALTELGATPTDVTVEAQLTGNAANKQSVYFKITGAGSFSATESMTETTVQLDGFMPNASSGATGEGFEGWETKTLTIYGADQTTQIRLACVKVANVTQQFWLNSFRVTK</sequence>
<dbReference type="InterPro" id="IPR036116">
    <property type="entry name" value="FN3_sf"/>
</dbReference>